<evidence type="ECO:0000256" key="4">
    <source>
        <dbReference type="ARBA" id="ARBA00022723"/>
    </source>
</evidence>
<comment type="catalytic activity">
    <reaction evidence="9">
        <text>(6S)-5,6,7,8-tetrahydrofolyl-(gamma-L-Glu)(n) + L-glutamate + ATP = (6S)-5,6,7,8-tetrahydrofolyl-(gamma-L-Glu)(n+1) + ADP + phosphate + H(+)</text>
        <dbReference type="Rhea" id="RHEA:10580"/>
        <dbReference type="Rhea" id="RHEA-COMP:14738"/>
        <dbReference type="Rhea" id="RHEA-COMP:14740"/>
        <dbReference type="ChEBI" id="CHEBI:15378"/>
        <dbReference type="ChEBI" id="CHEBI:29985"/>
        <dbReference type="ChEBI" id="CHEBI:30616"/>
        <dbReference type="ChEBI" id="CHEBI:43474"/>
        <dbReference type="ChEBI" id="CHEBI:141005"/>
        <dbReference type="ChEBI" id="CHEBI:456216"/>
        <dbReference type="EC" id="6.3.2.17"/>
    </reaction>
</comment>
<dbReference type="GO" id="GO:0005737">
    <property type="term" value="C:cytoplasm"/>
    <property type="evidence" value="ECO:0007669"/>
    <property type="project" value="TreeGrafter"/>
</dbReference>
<keyword evidence="4" id="KW-0479">Metal-binding</keyword>
<dbReference type="KEGG" id="sna:Snas_1821"/>
<dbReference type="InterPro" id="IPR036565">
    <property type="entry name" value="Mur-like_cat_sf"/>
</dbReference>
<keyword evidence="14" id="KW-1185">Reference proteome</keyword>
<dbReference type="GO" id="GO:0005524">
    <property type="term" value="F:ATP binding"/>
    <property type="evidence" value="ECO:0007669"/>
    <property type="project" value="UniProtKB-KW"/>
</dbReference>
<evidence type="ECO:0000256" key="2">
    <source>
        <dbReference type="ARBA" id="ARBA00013025"/>
    </source>
</evidence>
<keyword evidence="5 10" id="KW-0547">Nucleotide-binding</keyword>
<dbReference type="RefSeq" id="WP_013017088.1">
    <property type="nucleotide sequence ID" value="NC_013947.1"/>
</dbReference>
<dbReference type="PANTHER" id="PTHR11136:SF0">
    <property type="entry name" value="DIHYDROFOLATE SYNTHETASE-RELATED"/>
    <property type="match status" value="1"/>
</dbReference>
<dbReference type="eggNOG" id="COG0285">
    <property type="taxonomic scope" value="Bacteria"/>
</dbReference>
<evidence type="ECO:0000256" key="9">
    <source>
        <dbReference type="ARBA" id="ARBA00047493"/>
    </source>
</evidence>
<dbReference type="STRING" id="446470.Snas_1821"/>
<proteinExistence type="inferred from homology"/>
<dbReference type="HOGENOM" id="CLU_015869_1_2_11"/>
<dbReference type="Gene3D" id="3.40.1190.10">
    <property type="entry name" value="Mur-like, catalytic domain"/>
    <property type="match status" value="1"/>
</dbReference>
<dbReference type="EC" id="6.3.2.17" evidence="2"/>
<dbReference type="Gene3D" id="3.90.190.20">
    <property type="entry name" value="Mur ligase, C-terminal domain"/>
    <property type="match status" value="1"/>
</dbReference>
<feature type="domain" description="Mur ligase C-terminal" evidence="11">
    <location>
        <begin position="291"/>
        <end position="412"/>
    </location>
</feature>
<sequence length="428" mass="45285">MTMEMADLFSRRQGDRSETVARMGRLLAALGQPQSHFAAIHVTGTNGKTTTARMIEALLREHGVHTGAFISPHLQDVRERVLVDGEPITEDDLYEWLSHVDINGAAVAGPGGHTPSFFETMTALAFSHFAREKVDVAVVEAGRGGLRDATNVLHAPVAVLGPVALDHPDLGSTTAEIAADKADIIAPEGTVVIGPQEDQAAAAIAAAAHNRRARSLRHGVDLEVRDWQPTTTGQWFRAVLPGGVTIPVDLPLVGRHHADNALLALAAVQAWRGEVDDEAAWRCLSKFTAPGRCEIVRRRGKAAVWLDGAHNPAAASALATALAEIPGTARVILVAGIAADKDTDGVLAALAPVTHRAVLAPVPNARGGDPQRHRHTLAAHGIRPYLAANADEALDMADQLARQRDVVLVTGSLYTVGAVRDRLGLVAQ</sequence>
<evidence type="ECO:0000256" key="5">
    <source>
        <dbReference type="ARBA" id="ARBA00022741"/>
    </source>
</evidence>
<keyword evidence="3 10" id="KW-0436">Ligase</keyword>
<dbReference type="PANTHER" id="PTHR11136">
    <property type="entry name" value="FOLYLPOLYGLUTAMATE SYNTHASE-RELATED"/>
    <property type="match status" value="1"/>
</dbReference>
<evidence type="ECO:0000256" key="3">
    <source>
        <dbReference type="ARBA" id="ARBA00022598"/>
    </source>
</evidence>
<dbReference type="EMBL" id="CP001778">
    <property type="protein sequence ID" value="ADD41517.1"/>
    <property type="molecule type" value="Genomic_DNA"/>
</dbReference>
<dbReference type="InterPro" id="IPR013221">
    <property type="entry name" value="Mur_ligase_cen"/>
</dbReference>
<gene>
    <name evidence="13" type="ordered locus">Snas_1821</name>
</gene>
<evidence type="ECO:0000256" key="10">
    <source>
        <dbReference type="PIRNR" id="PIRNR001563"/>
    </source>
</evidence>
<dbReference type="SUPFAM" id="SSF53623">
    <property type="entry name" value="MurD-like peptide ligases, catalytic domain"/>
    <property type="match status" value="1"/>
</dbReference>
<accession>D3PYF0</accession>
<dbReference type="InterPro" id="IPR001645">
    <property type="entry name" value="Folylpolyglutamate_synth"/>
</dbReference>
<dbReference type="InterPro" id="IPR004101">
    <property type="entry name" value="Mur_ligase_C"/>
</dbReference>
<dbReference type="Proteomes" id="UP000000844">
    <property type="component" value="Chromosome"/>
</dbReference>
<dbReference type="Pfam" id="PF02875">
    <property type="entry name" value="Mur_ligase_C"/>
    <property type="match status" value="1"/>
</dbReference>
<dbReference type="AlphaFoldDB" id="D3PYF0"/>
<evidence type="ECO:0000313" key="13">
    <source>
        <dbReference type="EMBL" id="ADD41517.1"/>
    </source>
</evidence>
<comment type="similarity">
    <text evidence="1 10">Belongs to the folylpolyglutamate synthase family.</text>
</comment>
<dbReference type="OrthoDB" id="9809356at2"/>
<reference evidence="13 14" key="1">
    <citation type="journal article" date="2009" name="Stand. Genomic Sci.">
        <title>Complete genome sequence of Stackebrandtia nassauensis type strain (LLR-40K-21).</title>
        <authorList>
            <person name="Munk C."/>
            <person name="Lapidus A."/>
            <person name="Copeland A."/>
            <person name="Jando M."/>
            <person name="Mayilraj S."/>
            <person name="Glavina Del Rio T."/>
            <person name="Nolan M."/>
            <person name="Chen F."/>
            <person name="Lucas S."/>
            <person name="Tice H."/>
            <person name="Cheng J.F."/>
            <person name="Han C."/>
            <person name="Detter J.C."/>
            <person name="Bruce D."/>
            <person name="Goodwin L."/>
            <person name="Chain P."/>
            <person name="Pitluck S."/>
            <person name="Goker M."/>
            <person name="Ovchinikova G."/>
            <person name="Pati A."/>
            <person name="Ivanova N."/>
            <person name="Mavromatis K."/>
            <person name="Chen A."/>
            <person name="Palaniappan K."/>
            <person name="Land M."/>
            <person name="Hauser L."/>
            <person name="Chang Y.J."/>
            <person name="Jeffries C.D."/>
            <person name="Bristow J."/>
            <person name="Eisen J.A."/>
            <person name="Markowitz V."/>
            <person name="Hugenholtz P."/>
            <person name="Kyrpides N.C."/>
            <person name="Klenk H.P."/>
        </authorList>
    </citation>
    <scope>NUCLEOTIDE SEQUENCE [LARGE SCALE GENOMIC DNA]</scope>
    <source>
        <strain evidence="14">DSM 44728 / CIP 108903 / NRRL B-16338 / NBRC 102104 / LLR-40K-21</strain>
    </source>
</reference>
<organism evidence="13 14">
    <name type="scientific">Stackebrandtia nassauensis (strain DSM 44728 / CIP 108903 / NRRL B-16338 / NBRC 102104 / LLR-40K-21)</name>
    <dbReference type="NCBI Taxonomy" id="446470"/>
    <lineage>
        <taxon>Bacteria</taxon>
        <taxon>Bacillati</taxon>
        <taxon>Actinomycetota</taxon>
        <taxon>Actinomycetes</taxon>
        <taxon>Glycomycetales</taxon>
        <taxon>Glycomycetaceae</taxon>
        <taxon>Stackebrandtia</taxon>
    </lineage>
</organism>
<name>D3PYF0_STANL</name>
<evidence type="ECO:0000259" key="12">
    <source>
        <dbReference type="Pfam" id="PF08245"/>
    </source>
</evidence>
<dbReference type="GO" id="GO:0004326">
    <property type="term" value="F:tetrahydrofolylpolyglutamate synthase activity"/>
    <property type="evidence" value="ECO:0007669"/>
    <property type="project" value="UniProtKB-EC"/>
</dbReference>
<evidence type="ECO:0000256" key="1">
    <source>
        <dbReference type="ARBA" id="ARBA00008276"/>
    </source>
</evidence>
<evidence type="ECO:0000313" key="14">
    <source>
        <dbReference type="Proteomes" id="UP000000844"/>
    </source>
</evidence>
<evidence type="ECO:0000256" key="8">
    <source>
        <dbReference type="ARBA" id="ARBA00030592"/>
    </source>
</evidence>
<evidence type="ECO:0000256" key="7">
    <source>
        <dbReference type="ARBA" id="ARBA00022842"/>
    </source>
</evidence>
<evidence type="ECO:0000259" key="11">
    <source>
        <dbReference type="Pfam" id="PF02875"/>
    </source>
</evidence>
<evidence type="ECO:0000256" key="6">
    <source>
        <dbReference type="ARBA" id="ARBA00022840"/>
    </source>
</evidence>
<dbReference type="NCBIfam" id="TIGR01499">
    <property type="entry name" value="folC"/>
    <property type="match status" value="1"/>
</dbReference>
<protein>
    <recommendedName>
        <fullName evidence="2">tetrahydrofolate synthase</fullName>
        <ecNumber evidence="2">6.3.2.17</ecNumber>
    </recommendedName>
    <alternativeName>
        <fullName evidence="8">Tetrahydrofolylpolyglutamate synthase</fullName>
    </alternativeName>
</protein>
<keyword evidence="6 10" id="KW-0067">ATP-binding</keyword>
<keyword evidence="7" id="KW-0460">Magnesium</keyword>
<dbReference type="Pfam" id="PF08245">
    <property type="entry name" value="Mur_ligase_M"/>
    <property type="match status" value="1"/>
</dbReference>
<dbReference type="InterPro" id="IPR036615">
    <property type="entry name" value="Mur_ligase_C_dom_sf"/>
</dbReference>
<dbReference type="PIRSF" id="PIRSF001563">
    <property type="entry name" value="Folylpolyglu_synth"/>
    <property type="match status" value="1"/>
</dbReference>
<dbReference type="GO" id="GO:0046872">
    <property type="term" value="F:metal ion binding"/>
    <property type="evidence" value="ECO:0007669"/>
    <property type="project" value="UniProtKB-KW"/>
</dbReference>
<dbReference type="SUPFAM" id="SSF53244">
    <property type="entry name" value="MurD-like peptide ligases, peptide-binding domain"/>
    <property type="match status" value="1"/>
</dbReference>
<feature type="domain" description="Mur ligase central" evidence="12">
    <location>
        <begin position="42"/>
        <end position="268"/>
    </location>
</feature>
<dbReference type="GO" id="GO:0008841">
    <property type="term" value="F:dihydrofolate synthase activity"/>
    <property type="evidence" value="ECO:0007669"/>
    <property type="project" value="TreeGrafter"/>
</dbReference>